<dbReference type="PANTHER" id="PTHR23079">
    <property type="entry name" value="RNA-DEPENDENT RNA POLYMERASE"/>
    <property type="match status" value="1"/>
</dbReference>
<sequence>MLLCSDQFSVIFYEPLLPSDTDEPASYESAGTFEIDGDSTVEDICNFVVEYIKSDVLGLLSDRLLVIADQSKDGIRDENCLWLAQLCSQAVDYPKQGIPVDIENDRLPRTLIRCKPDWHAAEVVSPRRTDYYDSDRALGELYRSITLDDPEPISVKNNAKIQPLQDPISMRLKSRIEHYLGRNFQFPEVPRRCDMFIRYVDELRYICATHTISNTPGVRLLEAEVVTGTILAKCSQKRYRKDRTYRMRLHASTLFRNIEREVIEDVSTASQEQLIVGLGTAWEAWIYSQNLNYEFGACSFGLIALGIIFDCLDRLTGVDTINETQDFSSESDWD</sequence>
<reference evidence="3" key="2">
    <citation type="submission" date="2021-10" db="EMBL/GenBank/DDBJ databases">
        <title>Phylogenomics reveals ancestral predisposition of the termite-cultivated fungus Termitomyces towards a domesticated lifestyle.</title>
        <authorList>
            <person name="Auxier B."/>
            <person name="Grum-Grzhimaylo A."/>
            <person name="Cardenas M.E."/>
            <person name="Lodge J.D."/>
            <person name="Laessoe T."/>
            <person name="Pedersen O."/>
            <person name="Smith M.E."/>
            <person name="Kuyper T.W."/>
            <person name="Franco-Molano E.A."/>
            <person name="Baroni T.J."/>
            <person name="Aanen D.K."/>
        </authorList>
    </citation>
    <scope>NUCLEOTIDE SEQUENCE</scope>
    <source>
        <strain evidence="3">D49</strain>
    </source>
</reference>
<comment type="similarity">
    <text evidence="1">Belongs to the RdRP family.</text>
</comment>
<dbReference type="GO" id="GO:0003968">
    <property type="term" value="F:RNA-directed RNA polymerase activity"/>
    <property type="evidence" value="ECO:0007669"/>
    <property type="project" value="UniProtKB-KW"/>
</dbReference>
<dbReference type="Proteomes" id="UP000717328">
    <property type="component" value="Unassembled WGS sequence"/>
</dbReference>
<dbReference type="InterPro" id="IPR057596">
    <property type="entry name" value="RDRP_core"/>
</dbReference>
<name>A0A9P7KJV6_9AGAR</name>
<reference evidence="3" key="1">
    <citation type="submission" date="2021-02" db="EMBL/GenBank/DDBJ databases">
        <authorList>
            <person name="Nieuwenhuis M."/>
            <person name="Van De Peppel L.J.J."/>
        </authorList>
    </citation>
    <scope>NUCLEOTIDE SEQUENCE</scope>
    <source>
        <strain evidence="3">D49</strain>
    </source>
</reference>
<organism evidence="3 4">
    <name type="scientific">Sphagnurus paluster</name>
    <dbReference type="NCBI Taxonomy" id="117069"/>
    <lineage>
        <taxon>Eukaryota</taxon>
        <taxon>Fungi</taxon>
        <taxon>Dikarya</taxon>
        <taxon>Basidiomycota</taxon>
        <taxon>Agaricomycotina</taxon>
        <taxon>Agaricomycetes</taxon>
        <taxon>Agaricomycetidae</taxon>
        <taxon>Agaricales</taxon>
        <taxon>Tricholomatineae</taxon>
        <taxon>Lyophyllaceae</taxon>
        <taxon>Sphagnurus</taxon>
    </lineage>
</organism>
<dbReference type="GO" id="GO:0031380">
    <property type="term" value="C:nuclear RNA-directed RNA polymerase complex"/>
    <property type="evidence" value="ECO:0007669"/>
    <property type="project" value="TreeGrafter"/>
</dbReference>
<comment type="catalytic activity">
    <reaction evidence="1">
        <text>RNA(n) + a ribonucleoside 5'-triphosphate = RNA(n+1) + diphosphate</text>
        <dbReference type="Rhea" id="RHEA:21248"/>
        <dbReference type="Rhea" id="RHEA-COMP:14527"/>
        <dbReference type="Rhea" id="RHEA-COMP:17342"/>
        <dbReference type="ChEBI" id="CHEBI:33019"/>
        <dbReference type="ChEBI" id="CHEBI:61557"/>
        <dbReference type="ChEBI" id="CHEBI:140395"/>
        <dbReference type="EC" id="2.7.7.48"/>
    </reaction>
</comment>
<dbReference type="GO" id="GO:0030422">
    <property type="term" value="P:siRNA processing"/>
    <property type="evidence" value="ECO:0007669"/>
    <property type="project" value="TreeGrafter"/>
</dbReference>
<proteinExistence type="inferred from homology"/>
<dbReference type="EMBL" id="JABCKI010000297">
    <property type="protein sequence ID" value="KAG5651105.1"/>
    <property type="molecule type" value="Genomic_DNA"/>
</dbReference>
<gene>
    <name evidence="3" type="ORF">H0H81_009836</name>
</gene>
<keyword evidence="1" id="KW-0696">RNA-directed RNA polymerase</keyword>
<keyword evidence="4" id="KW-1185">Reference proteome</keyword>
<dbReference type="AlphaFoldDB" id="A0A9P7KJV6"/>
<accession>A0A9P7KJV6</accession>
<protein>
    <recommendedName>
        <fullName evidence="1">RNA-dependent RNA polymerase</fullName>
        <ecNumber evidence="1">2.7.7.48</ecNumber>
    </recommendedName>
</protein>
<dbReference type="PANTHER" id="PTHR23079:SF55">
    <property type="entry name" value="RNA-DIRECTED RNA POLYMERASE"/>
    <property type="match status" value="1"/>
</dbReference>
<keyword evidence="1" id="KW-0548">Nucleotidyltransferase</keyword>
<dbReference type="EC" id="2.7.7.48" evidence="1"/>
<comment type="caution">
    <text evidence="3">The sequence shown here is derived from an EMBL/GenBank/DDBJ whole genome shotgun (WGS) entry which is preliminary data.</text>
</comment>
<keyword evidence="1" id="KW-0694">RNA-binding</keyword>
<keyword evidence="1" id="KW-0808">Transferase</keyword>
<dbReference type="Pfam" id="PF05183">
    <property type="entry name" value="RdRP"/>
    <property type="match status" value="1"/>
</dbReference>
<dbReference type="OrthoDB" id="6513042at2759"/>
<feature type="domain" description="RDRP core" evidence="2">
    <location>
        <begin position="6"/>
        <end position="145"/>
    </location>
</feature>
<dbReference type="InterPro" id="IPR007855">
    <property type="entry name" value="RDRP"/>
</dbReference>
<evidence type="ECO:0000313" key="4">
    <source>
        <dbReference type="Proteomes" id="UP000717328"/>
    </source>
</evidence>
<evidence type="ECO:0000256" key="1">
    <source>
        <dbReference type="RuleBase" id="RU363098"/>
    </source>
</evidence>
<evidence type="ECO:0000259" key="2">
    <source>
        <dbReference type="Pfam" id="PF05183"/>
    </source>
</evidence>
<evidence type="ECO:0000313" key="3">
    <source>
        <dbReference type="EMBL" id="KAG5651105.1"/>
    </source>
</evidence>
<dbReference type="GO" id="GO:0003723">
    <property type="term" value="F:RNA binding"/>
    <property type="evidence" value="ECO:0007669"/>
    <property type="project" value="UniProtKB-KW"/>
</dbReference>